<dbReference type="Pfam" id="PF00107">
    <property type="entry name" value="ADH_zinc_N"/>
    <property type="match status" value="1"/>
</dbReference>
<reference evidence="8 9" key="1">
    <citation type="submission" date="2018-05" db="EMBL/GenBank/DDBJ databases">
        <title>Draft genome sequence of Scytalidium lignicola DSM 105466, a ubiquitous saprotrophic fungus.</title>
        <authorList>
            <person name="Buettner E."/>
            <person name="Gebauer A.M."/>
            <person name="Hofrichter M."/>
            <person name="Liers C."/>
            <person name="Kellner H."/>
        </authorList>
    </citation>
    <scope>NUCLEOTIDE SEQUENCE [LARGE SCALE GENOMIC DNA]</scope>
    <source>
        <strain evidence="8 9">DSM 105466</strain>
    </source>
</reference>
<evidence type="ECO:0000256" key="4">
    <source>
        <dbReference type="ARBA" id="ARBA00022833"/>
    </source>
</evidence>
<sequence length="308" mass="33365">MVPEGLRMVTILPPPGALLKSTMLEFGSLAAFWKSSSVRATNAAPRNSFSPLVLWDATHTNLKFVMEETVVLIVGAGPSGLSLALLGAVKDEEASPIMCGSVTAYTACKRSRVVPGQWIVVPGADGGLGHFAVQYAKGMGMGIISIDSDDLKHDLCINLGAEVLIDFQKIKDITSEIMKVTKYGAHGVIVTTATKEVYVSAPSYLRPNGTIVVAGLPKDLVVLADAQPWIMTNRRLNIVGSIVGSLKDVEEALDFTARGLVHATTVMPWRLEDLDAFIKKMQTDQLAGQGVLQWQHKRYLENRTYLDE</sequence>
<feature type="non-terminal residue" evidence="8">
    <location>
        <position position="308"/>
    </location>
</feature>
<feature type="non-terminal residue" evidence="8">
    <location>
        <position position="1"/>
    </location>
</feature>
<dbReference type="InterPro" id="IPR013149">
    <property type="entry name" value="ADH-like_C"/>
</dbReference>
<dbReference type="AlphaFoldDB" id="A0A3E2HNQ3"/>
<name>A0A3E2HNQ3_SCYLI</name>
<comment type="cofactor">
    <cofactor evidence="1">
        <name>Zn(2+)</name>
        <dbReference type="ChEBI" id="CHEBI:29105"/>
    </cofactor>
</comment>
<dbReference type="Proteomes" id="UP000258309">
    <property type="component" value="Unassembled WGS sequence"/>
</dbReference>
<evidence type="ECO:0000259" key="7">
    <source>
        <dbReference type="Pfam" id="PF00107"/>
    </source>
</evidence>
<dbReference type="OrthoDB" id="1879366at2759"/>
<gene>
    <name evidence="8" type="ORF">B7463_g1265</name>
</gene>
<evidence type="ECO:0000256" key="2">
    <source>
        <dbReference type="ARBA" id="ARBA00008072"/>
    </source>
</evidence>
<evidence type="ECO:0000256" key="3">
    <source>
        <dbReference type="ARBA" id="ARBA00022723"/>
    </source>
</evidence>
<organism evidence="8 9">
    <name type="scientific">Scytalidium lignicola</name>
    <name type="common">Hyphomycete</name>
    <dbReference type="NCBI Taxonomy" id="5539"/>
    <lineage>
        <taxon>Eukaryota</taxon>
        <taxon>Fungi</taxon>
        <taxon>Dikarya</taxon>
        <taxon>Ascomycota</taxon>
        <taxon>Pezizomycotina</taxon>
        <taxon>Leotiomycetes</taxon>
        <taxon>Leotiomycetes incertae sedis</taxon>
        <taxon>Scytalidium</taxon>
    </lineage>
</organism>
<dbReference type="PANTHER" id="PTHR42940">
    <property type="entry name" value="ALCOHOL DEHYDROGENASE 1-RELATED"/>
    <property type="match status" value="1"/>
</dbReference>
<dbReference type="EMBL" id="NCSJ02000013">
    <property type="protein sequence ID" value="RFU35029.1"/>
    <property type="molecule type" value="Genomic_DNA"/>
</dbReference>
<evidence type="ECO:0000256" key="1">
    <source>
        <dbReference type="ARBA" id="ARBA00001947"/>
    </source>
</evidence>
<dbReference type="FunFam" id="3.40.50.720:FF:000039">
    <property type="entry name" value="Alcohol dehydrogenase AdhP"/>
    <property type="match status" value="1"/>
</dbReference>
<dbReference type="InterPro" id="IPR036291">
    <property type="entry name" value="NAD(P)-bd_dom_sf"/>
</dbReference>
<dbReference type="Gene3D" id="3.40.50.720">
    <property type="entry name" value="NAD(P)-binding Rossmann-like Domain"/>
    <property type="match status" value="1"/>
</dbReference>
<dbReference type="OMA" id="EASPIMC"/>
<evidence type="ECO:0000256" key="5">
    <source>
        <dbReference type="ARBA" id="ARBA00023002"/>
    </source>
</evidence>
<protein>
    <recommendedName>
        <fullName evidence="7">Alcohol dehydrogenase-like C-terminal domain-containing protein</fullName>
    </recommendedName>
</protein>
<dbReference type="GO" id="GO:0004022">
    <property type="term" value="F:alcohol dehydrogenase (NAD+) activity"/>
    <property type="evidence" value="ECO:0007669"/>
    <property type="project" value="TreeGrafter"/>
</dbReference>
<keyword evidence="5" id="KW-0560">Oxidoreductase</keyword>
<proteinExistence type="inferred from homology"/>
<comment type="similarity">
    <text evidence="2">Belongs to the zinc-containing alcohol dehydrogenase family.</text>
</comment>
<dbReference type="SUPFAM" id="SSF51735">
    <property type="entry name" value="NAD(P)-binding Rossmann-fold domains"/>
    <property type="match status" value="1"/>
</dbReference>
<dbReference type="STRING" id="5539.A0A3E2HNQ3"/>
<keyword evidence="3" id="KW-0479">Metal-binding</keyword>
<keyword evidence="4" id="KW-0862">Zinc</keyword>
<comment type="caution">
    <text evidence="8">The sequence shown here is derived from an EMBL/GenBank/DDBJ whole genome shotgun (WGS) entry which is preliminary data.</text>
</comment>
<keyword evidence="6" id="KW-0520">NAD</keyword>
<keyword evidence="9" id="KW-1185">Reference proteome</keyword>
<evidence type="ECO:0000313" key="8">
    <source>
        <dbReference type="EMBL" id="RFU35029.1"/>
    </source>
</evidence>
<dbReference type="GO" id="GO:0046872">
    <property type="term" value="F:metal ion binding"/>
    <property type="evidence" value="ECO:0007669"/>
    <property type="project" value="UniProtKB-KW"/>
</dbReference>
<dbReference type="GO" id="GO:0005737">
    <property type="term" value="C:cytoplasm"/>
    <property type="evidence" value="ECO:0007669"/>
    <property type="project" value="TreeGrafter"/>
</dbReference>
<evidence type="ECO:0000256" key="6">
    <source>
        <dbReference type="ARBA" id="ARBA00023027"/>
    </source>
</evidence>
<accession>A0A3E2HNQ3</accession>
<feature type="domain" description="Alcohol dehydrogenase-like C-terminal" evidence="7">
    <location>
        <begin position="127"/>
        <end position="257"/>
    </location>
</feature>
<evidence type="ECO:0000313" key="9">
    <source>
        <dbReference type="Proteomes" id="UP000258309"/>
    </source>
</evidence>
<dbReference type="Gene3D" id="3.90.180.10">
    <property type="entry name" value="Medium-chain alcohol dehydrogenases, catalytic domain"/>
    <property type="match status" value="1"/>
</dbReference>
<dbReference type="PANTHER" id="PTHR42940:SF3">
    <property type="entry name" value="ALCOHOL DEHYDROGENASE 1-RELATED"/>
    <property type="match status" value="1"/>
</dbReference>